<evidence type="ECO:0000256" key="4">
    <source>
        <dbReference type="ARBA" id="ARBA00035250"/>
    </source>
</evidence>
<dbReference type="InterPro" id="IPR009068">
    <property type="entry name" value="uS15_NS1_RNA-bd_sf"/>
</dbReference>
<protein>
    <recommendedName>
        <fullName evidence="4 5">Small ribosomal subunit protein uS15c</fullName>
    </recommendedName>
</protein>
<evidence type="ECO:0000256" key="1">
    <source>
        <dbReference type="ARBA" id="ARBA00008434"/>
    </source>
</evidence>
<organism evidence="7">
    <name type="scientific">Vaginularia trichoidea</name>
    <dbReference type="NCBI Taxonomy" id="474354"/>
    <lineage>
        <taxon>Eukaryota</taxon>
        <taxon>Viridiplantae</taxon>
        <taxon>Streptophyta</taxon>
        <taxon>Embryophyta</taxon>
        <taxon>Tracheophyta</taxon>
        <taxon>Polypodiopsida</taxon>
        <taxon>Polypodiidae</taxon>
        <taxon>Polypodiales</taxon>
        <taxon>Pteridineae</taxon>
        <taxon>Pteridaceae</taxon>
        <taxon>Vittarioideae</taxon>
        <taxon>Vaginularia</taxon>
    </lineage>
</organism>
<proteinExistence type="inferred from homology"/>
<keyword evidence="3 5" id="KW-0687">Ribonucleoprotein</keyword>
<accession>A0A3G5CTA9</accession>
<dbReference type="SUPFAM" id="SSF47060">
    <property type="entry name" value="S15/NS1 RNA-binding domain"/>
    <property type="match status" value="1"/>
</dbReference>
<dbReference type="GO" id="GO:0006412">
    <property type="term" value="P:translation"/>
    <property type="evidence" value="ECO:0007669"/>
    <property type="project" value="UniProtKB-UniRule"/>
</dbReference>
<dbReference type="EMBL" id="MH173085">
    <property type="protein sequence ID" value="AYW16131.1"/>
    <property type="molecule type" value="Genomic_DNA"/>
</dbReference>
<sequence length="89" mass="10507">MKEHKPIQEYISDKKKNTGFTASQIFYLSDRVLKLTSHLQIHTKDYSSQIGLWKLLGRRKKLLAYIYKRNTGLFRRIVKDLGLRGLKNV</sequence>
<dbReference type="CDD" id="cd00677">
    <property type="entry name" value="S15_NS1_EPRS_RNA-bind"/>
    <property type="match status" value="1"/>
</dbReference>
<dbReference type="SMART" id="SM01387">
    <property type="entry name" value="Ribosomal_S15"/>
    <property type="match status" value="1"/>
</dbReference>
<dbReference type="InterPro" id="IPR005290">
    <property type="entry name" value="Ribosomal_uS15_bac-type"/>
</dbReference>
<reference evidence="7" key="1">
    <citation type="journal article" date="2018" name="Genome Biol. Evol.">
        <title>Mobile Elements Shape Plastome Evolution in Ferns.</title>
        <authorList>
            <person name="Robison T.A."/>
            <person name="Grusz A.L."/>
            <person name="Wolf P.G."/>
            <person name="Mower J.P."/>
            <person name="Fauskee B.D."/>
            <person name="Sosa K."/>
            <person name="Schuettpelz E.L."/>
        </authorList>
    </citation>
    <scope>NUCLEOTIDE SEQUENCE</scope>
</reference>
<keyword evidence="7" id="KW-0934">Plastid</keyword>
<evidence type="ECO:0000313" key="7">
    <source>
        <dbReference type="EMBL" id="AYW16131.1"/>
    </source>
</evidence>
<dbReference type="NCBIfam" id="TIGR00952">
    <property type="entry name" value="S15_bact"/>
    <property type="match status" value="1"/>
</dbReference>
<evidence type="ECO:0000256" key="3">
    <source>
        <dbReference type="ARBA" id="ARBA00023274"/>
    </source>
</evidence>
<dbReference type="PANTHER" id="PTHR23321:SF26">
    <property type="entry name" value="SMALL RIBOSOMAL SUBUNIT PROTEIN US15M"/>
    <property type="match status" value="1"/>
</dbReference>
<dbReference type="PROSITE" id="PS00362">
    <property type="entry name" value="RIBOSOMAL_S15"/>
    <property type="match status" value="1"/>
</dbReference>
<dbReference type="InterPro" id="IPR000589">
    <property type="entry name" value="Ribosomal_uS15"/>
</dbReference>
<dbReference type="AlphaFoldDB" id="A0A3G5CTA9"/>
<keyword evidence="2 5" id="KW-0689">Ribosomal protein</keyword>
<dbReference type="GeneID" id="38664699"/>
<dbReference type="GO" id="GO:0009507">
    <property type="term" value="C:chloroplast"/>
    <property type="evidence" value="ECO:0007669"/>
    <property type="project" value="UniProtKB-SubCell"/>
</dbReference>
<evidence type="ECO:0000256" key="6">
    <source>
        <dbReference type="RuleBase" id="RU003919"/>
    </source>
</evidence>
<evidence type="ECO:0000256" key="2">
    <source>
        <dbReference type="ARBA" id="ARBA00022980"/>
    </source>
</evidence>
<comment type="similarity">
    <text evidence="1 5 6">Belongs to the universal ribosomal protein uS15 family.</text>
</comment>
<dbReference type="GO" id="GO:0003735">
    <property type="term" value="F:structural constituent of ribosome"/>
    <property type="evidence" value="ECO:0007669"/>
    <property type="project" value="InterPro"/>
</dbReference>
<comment type="subunit">
    <text evidence="5">Part of the 30S ribosomal subunit.</text>
</comment>
<keyword evidence="7" id="KW-0150">Chloroplast</keyword>
<gene>
    <name evidence="5 7" type="primary">rps15</name>
</gene>
<evidence type="ECO:0000256" key="5">
    <source>
        <dbReference type="HAMAP-Rule" id="MF_01343"/>
    </source>
</evidence>
<dbReference type="PANTHER" id="PTHR23321">
    <property type="entry name" value="RIBOSOMAL PROTEIN S15, BACTERIAL AND ORGANELLAR"/>
    <property type="match status" value="1"/>
</dbReference>
<geneLocation type="chloroplast" evidence="7"/>
<dbReference type="HAMAP" id="MF_01343_B">
    <property type="entry name" value="Ribosomal_uS15_B"/>
    <property type="match status" value="1"/>
</dbReference>
<dbReference type="GO" id="GO:0005840">
    <property type="term" value="C:ribosome"/>
    <property type="evidence" value="ECO:0007669"/>
    <property type="project" value="UniProtKB-KW"/>
</dbReference>
<dbReference type="GO" id="GO:1990904">
    <property type="term" value="C:ribonucleoprotein complex"/>
    <property type="evidence" value="ECO:0007669"/>
    <property type="project" value="UniProtKB-KW"/>
</dbReference>
<comment type="subcellular location">
    <subcellularLocation>
        <location evidence="5">Plastid</location>
        <location evidence="5">Chloroplast</location>
    </subcellularLocation>
</comment>
<name>A0A3G5CTA9_9MONI</name>
<dbReference type="Gene3D" id="1.10.287.10">
    <property type="entry name" value="S15/NS1, RNA-binding"/>
    <property type="match status" value="1"/>
</dbReference>
<dbReference type="RefSeq" id="YP_009547614.1">
    <property type="nucleotide sequence ID" value="NC_040175.1"/>
</dbReference>
<dbReference type="Pfam" id="PF00312">
    <property type="entry name" value="Ribosomal_S15"/>
    <property type="match status" value="1"/>
</dbReference>